<dbReference type="InterPro" id="IPR013830">
    <property type="entry name" value="SGNH_hydro"/>
</dbReference>
<sequence length="294" mass="33763">MKKRNIILSICFIFICIINVYLLLDDKSRQVMLTQVSSKKTVVVSKGIILNKDISIVAIGDSLTEGIGDSSGRGGYLYFLEQELKSQPQLREITIENLGVKGRRTDQLIKSLKKEKMSTSLKTADVVLITIGGNDLMKITKENFTDLTKELFEKEQESFRKNLHEIFRLINNYNENTKIYLIGMYNPFSLWLEELNELEEIIIDWNSIGLEVALSYSNGYYIPINDIFVGDTNLLLAEDNFHPNARGYKLMANRIVDYLGFYTFNTQSDSEMGIEIDPSRNNAEILTTQRHYRP</sequence>
<dbReference type="PANTHER" id="PTHR30383:SF27">
    <property type="entry name" value="SPORE GERMINATION LIPASE LIPC"/>
    <property type="match status" value="1"/>
</dbReference>
<dbReference type="AlphaFoldDB" id="A0A263BTW9"/>
<dbReference type="Proteomes" id="UP000217083">
    <property type="component" value="Unassembled WGS sequence"/>
</dbReference>
<dbReference type="InterPro" id="IPR051532">
    <property type="entry name" value="Ester_Hydrolysis_Enzymes"/>
</dbReference>
<feature type="domain" description="SGNH hydrolase-type esterase" evidence="2">
    <location>
        <begin position="58"/>
        <end position="250"/>
    </location>
</feature>
<name>A0A263BTW9_9BACI</name>
<dbReference type="Gene3D" id="3.40.50.1110">
    <property type="entry name" value="SGNH hydrolase"/>
    <property type="match status" value="1"/>
</dbReference>
<reference evidence="3 4" key="2">
    <citation type="submission" date="2017-09" db="EMBL/GenBank/DDBJ databases">
        <title>Bacillus patelloidae sp. nov., isolated from the intestinal tract of a marine limpet.</title>
        <authorList>
            <person name="Liu R."/>
            <person name="Dong C."/>
            <person name="Shao Z."/>
        </authorList>
    </citation>
    <scope>NUCLEOTIDE SEQUENCE [LARGE SCALE GENOMIC DNA]</scope>
    <source>
        <strain evidence="3 4">SA5d-4</strain>
    </source>
</reference>
<evidence type="ECO:0000313" key="3">
    <source>
        <dbReference type="EMBL" id="OZM57191.1"/>
    </source>
</evidence>
<feature type="transmembrane region" description="Helical" evidence="1">
    <location>
        <begin position="6"/>
        <end position="24"/>
    </location>
</feature>
<accession>A0A263BTW9</accession>
<evidence type="ECO:0000313" key="4">
    <source>
        <dbReference type="Proteomes" id="UP000217083"/>
    </source>
</evidence>
<organism evidence="3 4">
    <name type="scientific">Lottiidibacillus patelloidae</name>
    <dbReference type="NCBI Taxonomy" id="2670334"/>
    <lineage>
        <taxon>Bacteria</taxon>
        <taxon>Bacillati</taxon>
        <taxon>Bacillota</taxon>
        <taxon>Bacilli</taxon>
        <taxon>Bacillales</taxon>
        <taxon>Bacillaceae</taxon>
        <taxon>Lottiidibacillus</taxon>
    </lineage>
</organism>
<protein>
    <recommendedName>
        <fullName evidence="2">SGNH hydrolase-type esterase domain-containing protein</fullName>
    </recommendedName>
</protein>
<keyword evidence="1" id="KW-0812">Transmembrane</keyword>
<dbReference type="SUPFAM" id="SSF52266">
    <property type="entry name" value="SGNH hydrolase"/>
    <property type="match status" value="1"/>
</dbReference>
<proteinExistence type="predicted"/>
<evidence type="ECO:0000256" key="1">
    <source>
        <dbReference type="SAM" id="Phobius"/>
    </source>
</evidence>
<gene>
    <name evidence="3" type="ORF">CIB95_06920</name>
</gene>
<comment type="caution">
    <text evidence="3">The sequence shown here is derived from an EMBL/GenBank/DDBJ whole genome shotgun (WGS) entry which is preliminary data.</text>
</comment>
<dbReference type="EMBL" id="NPIA01000003">
    <property type="protein sequence ID" value="OZM57191.1"/>
    <property type="molecule type" value="Genomic_DNA"/>
</dbReference>
<dbReference type="GO" id="GO:0004622">
    <property type="term" value="F:phosphatidylcholine lysophospholipase activity"/>
    <property type="evidence" value="ECO:0007669"/>
    <property type="project" value="TreeGrafter"/>
</dbReference>
<dbReference type="PANTHER" id="PTHR30383">
    <property type="entry name" value="THIOESTERASE 1/PROTEASE 1/LYSOPHOSPHOLIPASE L1"/>
    <property type="match status" value="1"/>
</dbReference>
<keyword evidence="1" id="KW-0472">Membrane</keyword>
<dbReference type="Pfam" id="PF13472">
    <property type="entry name" value="Lipase_GDSL_2"/>
    <property type="match status" value="1"/>
</dbReference>
<dbReference type="RefSeq" id="WP_094923638.1">
    <property type="nucleotide sequence ID" value="NZ_NPIA01000003.1"/>
</dbReference>
<evidence type="ECO:0000259" key="2">
    <source>
        <dbReference type="Pfam" id="PF13472"/>
    </source>
</evidence>
<keyword evidence="1" id="KW-1133">Transmembrane helix</keyword>
<keyword evidence="4" id="KW-1185">Reference proteome</keyword>
<reference evidence="4" key="1">
    <citation type="submission" date="2017-08" db="EMBL/GenBank/DDBJ databases">
        <authorList>
            <person name="Huang Z."/>
        </authorList>
    </citation>
    <scope>NUCLEOTIDE SEQUENCE [LARGE SCALE GENOMIC DNA]</scope>
    <source>
        <strain evidence="4">SA5d-4</strain>
    </source>
</reference>
<dbReference type="InterPro" id="IPR036514">
    <property type="entry name" value="SGNH_hydro_sf"/>
</dbReference>